<organism evidence="4 5">
    <name type="scientific">Rhizobium rhizogenes</name>
    <name type="common">Agrobacterium rhizogenes</name>
    <dbReference type="NCBI Taxonomy" id="359"/>
    <lineage>
        <taxon>Bacteria</taxon>
        <taxon>Pseudomonadati</taxon>
        <taxon>Pseudomonadota</taxon>
        <taxon>Alphaproteobacteria</taxon>
        <taxon>Hyphomicrobiales</taxon>
        <taxon>Rhizobiaceae</taxon>
        <taxon>Rhizobium/Agrobacterium group</taxon>
        <taxon>Rhizobium</taxon>
    </lineage>
</organism>
<feature type="transmembrane region" description="Helical" evidence="1">
    <location>
        <begin position="159"/>
        <end position="181"/>
    </location>
</feature>
<accession>A0AA92H7U3</accession>
<dbReference type="InterPro" id="IPR027787">
    <property type="entry name" value="Alpha/beta-hydrolase_catalytic"/>
</dbReference>
<keyword evidence="1" id="KW-0812">Transmembrane</keyword>
<comment type="caution">
    <text evidence="4">The sequence shown here is derived from an EMBL/GenBank/DDBJ whole genome shotgun (WGS) entry which is preliminary data.</text>
</comment>
<evidence type="ECO:0008006" key="6">
    <source>
        <dbReference type="Google" id="ProtNLM"/>
    </source>
</evidence>
<dbReference type="Pfam" id="PF15420">
    <property type="entry name" value="Abhydrolase_9_N"/>
    <property type="match status" value="1"/>
</dbReference>
<dbReference type="Pfam" id="PF10081">
    <property type="entry name" value="Abhydrolase_9"/>
    <property type="match status" value="1"/>
</dbReference>
<keyword evidence="1" id="KW-0472">Membrane</keyword>
<dbReference type="PIRSF" id="PIRSF007542">
    <property type="entry name" value="UCP007542"/>
    <property type="match status" value="1"/>
</dbReference>
<feature type="transmembrane region" description="Helical" evidence="1">
    <location>
        <begin position="119"/>
        <end position="139"/>
    </location>
</feature>
<name>A0AA92H7U3_RHIRH</name>
<reference evidence="4 5" key="1">
    <citation type="submission" date="2018-04" db="EMBL/GenBank/DDBJ databases">
        <authorList>
            <person name="Hagen T."/>
        </authorList>
    </citation>
    <scope>NUCLEOTIDE SEQUENCE [LARGE SCALE GENOMIC DNA]</scope>
    <source>
        <strain evidence="4 5">TPD7009</strain>
    </source>
</reference>
<sequence length="555" mass="61695">MLLRWIRRFIGPLSSTGIVFGTLLFCASLTPSLLPRTFVMQGVLCGFSFAIGYLIGVVVKAVYLYLELPQLSRNDRRGVRFVLSLAAAIAAVGFLWQAATWQNSIRILMEMSPLDSSHPFRTGAIAIAVAAILIGFGRLFQLVRRLLALRSRRFLPRRLANVVSAVAAIALAWMALNGLIFDIGLRFADSSLKQVDSLIEPDVPQPKDQLKTGSDTSLMTWQSLGRRGREFVATGPTAQQISSFTGKAALEPIRVYAGLNSADTPAARAKLALEELKRTGGFERHALLVVVPTGTGWIDPEALDTVEYLHNGDIASVSVQYSYLSSWIALLTEPDYGVETARALFEEIYGYWTTLPKETRPKLYLHGLSLGALNSQKSSDLFDVLADPFQGALWSGPPFASPTWRMATNGRVPGTPEWLPKFRDSSVIRFADQYQTATMPNVAWGPMRIVYLQYASDPITFFQTSSVYRRPEWMNQPRGRDVSSSFRWFPLVTFLQLTLDVAAATTAPMGYGHVYAPEHYIDAWMEVTAPEGWSADDLQRLKVFFKARRGSLDEE</sequence>
<feature type="domain" description="Alpha/beta-hydrolase N-terminal" evidence="3">
    <location>
        <begin position="29"/>
        <end position="236"/>
    </location>
</feature>
<feature type="transmembrane region" description="Helical" evidence="1">
    <location>
        <begin position="78"/>
        <end position="99"/>
    </location>
</feature>
<feature type="domain" description="Alpha/beta-hydrolase catalytic" evidence="2">
    <location>
        <begin position="253"/>
        <end position="541"/>
    </location>
</feature>
<dbReference type="AlphaFoldDB" id="A0AA92H7U3"/>
<feature type="transmembrane region" description="Helical" evidence="1">
    <location>
        <begin position="12"/>
        <end position="34"/>
    </location>
</feature>
<dbReference type="EMBL" id="QDFR01000008">
    <property type="protein sequence ID" value="PVE51242.1"/>
    <property type="molecule type" value="Genomic_DNA"/>
</dbReference>
<dbReference type="Proteomes" id="UP000244335">
    <property type="component" value="Unassembled WGS sequence"/>
</dbReference>
<evidence type="ECO:0000313" key="5">
    <source>
        <dbReference type="Proteomes" id="UP000244335"/>
    </source>
</evidence>
<evidence type="ECO:0000256" key="1">
    <source>
        <dbReference type="SAM" id="Phobius"/>
    </source>
</evidence>
<proteinExistence type="predicted"/>
<feature type="transmembrane region" description="Helical" evidence="1">
    <location>
        <begin position="40"/>
        <end position="66"/>
    </location>
</feature>
<dbReference type="RefSeq" id="WP_116494140.1">
    <property type="nucleotide sequence ID" value="NZ_QDFR01000008.1"/>
</dbReference>
<evidence type="ECO:0000259" key="3">
    <source>
        <dbReference type="Pfam" id="PF15420"/>
    </source>
</evidence>
<evidence type="ECO:0000259" key="2">
    <source>
        <dbReference type="Pfam" id="PF10081"/>
    </source>
</evidence>
<evidence type="ECO:0000313" key="4">
    <source>
        <dbReference type="EMBL" id="PVE51242.1"/>
    </source>
</evidence>
<dbReference type="InterPro" id="IPR012037">
    <property type="entry name" value="Alpha/beta-hydrolase_fam"/>
</dbReference>
<gene>
    <name evidence="4" type="ORF">DC430_19295</name>
</gene>
<keyword evidence="1" id="KW-1133">Transmembrane helix</keyword>
<protein>
    <recommendedName>
        <fullName evidence="6">Alpha/beta-hydrolase family protein</fullName>
    </recommendedName>
</protein>
<dbReference type="InterPro" id="IPR027788">
    <property type="entry name" value="Alpha/beta-hydrolase_N_dom"/>
</dbReference>